<keyword evidence="3" id="KW-1185">Reference proteome</keyword>
<sequence length="301" mass="33635">MALKPFHPIDPRNLPRWPQPNPNDTISEFAEVCRKGRVDVLHADGEWRQRAVGGDWVDLLVPVFDFGFSGVESKFIQAGVDLLNDGGMMLPYPRCIYLQRGLDDNLGDHFNLSRAPEIEWLYSIAEQEDGIRVVMFHRGLVGSAFNRRWTLFPALFVAGYGEDANTIYFDRECDAAIRDGHVDRQDLADRCDMHSLMVFGLTCKLGMRGVETPEAEPTPRSRAVNAGRESAGLRPLPLVRRVDGSRVVLPEVPTKAPGTGRSPRPHWRRGHFRTLKDGRVVPIPSVAVKGGGGPMPTYRVD</sequence>
<feature type="region of interest" description="Disordered" evidence="1">
    <location>
        <begin position="1"/>
        <end position="21"/>
    </location>
</feature>
<dbReference type="InterPro" id="IPR058915">
    <property type="entry name" value="AcrVA2-like"/>
</dbReference>
<reference evidence="2" key="1">
    <citation type="submission" date="2020-08" db="EMBL/GenBank/DDBJ databases">
        <authorList>
            <person name="Hu Y."/>
            <person name="Nguyen S.V."/>
            <person name="Li F."/>
            <person name="Fanning S."/>
        </authorList>
    </citation>
    <scope>NUCLEOTIDE SEQUENCE</scope>
    <source>
        <strain evidence="2">SYSU D8009</strain>
    </source>
</reference>
<evidence type="ECO:0000313" key="2">
    <source>
        <dbReference type="EMBL" id="MBC4018647.1"/>
    </source>
</evidence>
<gene>
    <name evidence="2" type="ORF">H7965_25625</name>
</gene>
<name>A0A9X0R5A5_9PROT</name>
<proteinExistence type="predicted"/>
<accession>A0A9X0R5A5</accession>
<evidence type="ECO:0000256" key="1">
    <source>
        <dbReference type="SAM" id="MobiDB-lite"/>
    </source>
</evidence>
<dbReference type="EMBL" id="JACOMF010000068">
    <property type="protein sequence ID" value="MBC4018647.1"/>
    <property type="molecule type" value="Genomic_DNA"/>
</dbReference>
<dbReference type="Pfam" id="PF26125">
    <property type="entry name" value="AcrVA2-like"/>
    <property type="match status" value="1"/>
</dbReference>
<dbReference type="AlphaFoldDB" id="A0A9X0R5A5"/>
<protein>
    <submittedName>
        <fullName evidence="2">Uncharacterized protein</fullName>
    </submittedName>
</protein>
<dbReference type="Proteomes" id="UP000600101">
    <property type="component" value="Unassembled WGS sequence"/>
</dbReference>
<organism evidence="2 3">
    <name type="scientific">Siccirubricoccus deserti</name>
    <dbReference type="NCBI Taxonomy" id="2013562"/>
    <lineage>
        <taxon>Bacteria</taxon>
        <taxon>Pseudomonadati</taxon>
        <taxon>Pseudomonadota</taxon>
        <taxon>Alphaproteobacteria</taxon>
        <taxon>Acetobacterales</taxon>
        <taxon>Roseomonadaceae</taxon>
        <taxon>Siccirubricoccus</taxon>
    </lineage>
</organism>
<dbReference type="RefSeq" id="WP_186773393.1">
    <property type="nucleotide sequence ID" value="NZ_JACOMF010000068.1"/>
</dbReference>
<evidence type="ECO:0000313" key="3">
    <source>
        <dbReference type="Proteomes" id="UP000600101"/>
    </source>
</evidence>
<comment type="caution">
    <text evidence="2">The sequence shown here is derived from an EMBL/GenBank/DDBJ whole genome shotgun (WGS) entry which is preliminary data.</text>
</comment>